<evidence type="ECO:0000313" key="4">
    <source>
        <dbReference type="Proteomes" id="UP001500618"/>
    </source>
</evidence>
<protein>
    <submittedName>
        <fullName evidence="3">Alpha/beta hydrolase</fullName>
    </submittedName>
</protein>
<sequence>MRNRNAIRALAGLAVAALAFTCSTIPASGAAAPKTVGHQSLNLDFGDFTAKAELDYPTWRKNAPVVVLIPGSSPEDLNADIPGPDGKQLSHIFLDLANSLTARGFAVMRYNKHYVTSMTQVDYQSYYTKLTLQGMLKDAGTVLTAAQNNPHVDRHRVFLYGWSEGSTVAAALAAAHPELTGIAFQGPVTQSWPSLFQWQYEMVGVPYLRQFAVNGGVGSDELKKASAGSGGLVAKEIIQLLAPQSYTGDFSIDPALDPNHDGRIDIDNELLPAIPGLIAKLVTGPLHIYAPGEALPDVSQVAPKLRMPILVLQGGNDANVPASGAATLNRNLHRDHVVRIYPGLGHTLGRTATQIGDNFQPMTAQPQADLALWLLLHS</sequence>
<gene>
    <name evidence="3" type="ORF">GCM10009765_45230</name>
</gene>
<dbReference type="InterPro" id="IPR029058">
    <property type="entry name" value="AB_hydrolase_fold"/>
</dbReference>
<dbReference type="InterPro" id="IPR008391">
    <property type="entry name" value="AXE1_dom"/>
</dbReference>
<proteinExistence type="predicted"/>
<keyword evidence="4" id="KW-1185">Reference proteome</keyword>
<evidence type="ECO:0000259" key="2">
    <source>
        <dbReference type="Pfam" id="PF05448"/>
    </source>
</evidence>
<dbReference type="Proteomes" id="UP001500618">
    <property type="component" value="Unassembled WGS sequence"/>
</dbReference>
<evidence type="ECO:0000256" key="1">
    <source>
        <dbReference type="SAM" id="SignalP"/>
    </source>
</evidence>
<comment type="caution">
    <text evidence="3">The sequence shown here is derived from an EMBL/GenBank/DDBJ whole genome shotgun (WGS) entry which is preliminary data.</text>
</comment>
<keyword evidence="1" id="KW-0732">Signal</keyword>
<dbReference type="PANTHER" id="PTHR43265">
    <property type="entry name" value="ESTERASE ESTD"/>
    <property type="match status" value="1"/>
</dbReference>
<reference evidence="3 4" key="1">
    <citation type="journal article" date="2019" name="Int. J. Syst. Evol. Microbiol.">
        <title>The Global Catalogue of Microorganisms (GCM) 10K type strain sequencing project: providing services to taxonomists for standard genome sequencing and annotation.</title>
        <authorList>
            <consortium name="The Broad Institute Genomics Platform"/>
            <consortium name="The Broad Institute Genome Sequencing Center for Infectious Disease"/>
            <person name="Wu L."/>
            <person name="Ma J."/>
        </authorList>
    </citation>
    <scope>NUCLEOTIDE SEQUENCE [LARGE SCALE GENOMIC DNA]</scope>
    <source>
        <strain evidence="3 4">JCM 14718</strain>
    </source>
</reference>
<dbReference type="Gene3D" id="3.40.50.1820">
    <property type="entry name" value="alpha/beta hydrolase"/>
    <property type="match status" value="2"/>
</dbReference>
<keyword evidence="3" id="KW-0378">Hydrolase</keyword>
<dbReference type="RefSeq" id="WP_344312391.1">
    <property type="nucleotide sequence ID" value="NZ_BAAANY010000018.1"/>
</dbReference>
<dbReference type="SUPFAM" id="SSF53474">
    <property type="entry name" value="alpha/beta-Hydrolases"/>
    <property type="match status" value="1"/>
</dbReference>
<dbReference type="PANTHER" id="PTHR43265:SF1">
    <property type="entry name" value="ESTERASE ESTD"/>
    <property type="match status" value="1"/>
</dbReference>
<dbReference type="Pfam" id="PF05448">
    <property type="entry name" value="AXE1"/>
    <property type="match status" value="1"/>
</dbReference>
<evidence type="ECO:0000313" key="3">
    <source>
        <dbReference type="EMBL" id="GAA1690693.1"/>
    </source>
</evidence>
<name>A0ABN2HN86_9ACTN</name>
<organism evidence="3 4">
    <name type="scientific">Fodinicola feengrottensis</name>
    <dbReference type="NCBI Taxonomy" id="435914"/>
    <lineage>
        <taxon>Bacteria</taxon>
        <taxon>Bacillati</taxon>
        <taxon>Actinomycetota</taxon>
        <taxon>Actinomycetes</taxon>
        <taxon>Mycobacteriales</taxon>
        <taxon>Fodinicola</taxon>
    </lineage>
</organism>
<feature type="chain" id="PRO_5045554548" evidence="1">
    <location>
        <begin position="28"/>
        <end position="378"/>
    </location>
</feature>
<dbReference type="GO" id="GO:0016787">
    <property type="term" value="F:hydrolase activity"/>
    <property type="evidence" value="ECO:0007669"/>
    <property type="project" value="UniProtKB-KW"/>
</dbReference>
<feature type="signal peptide" evidence="1">
    <location>
        <begin position="1"/>
        <end position="27"/>
    </location>
</feature>
<feature type="domain" description="Acetyl xylan esterase" evidence="2">
    <location>
        <begin position="132"/>
        <end position="187"/>
    </location>
</feature>
<accession>A0ABN2HN86</accession>
<dbReference type="EMBL" id="BAAANY010000018">
    <property type="protein sequence ID" value="GAA1690693.1"/>
    <property type="molecule type" value="Genomic_DNA"/>
</dbReference>
<dbReference type="InterPro" id="IPR053145">
    <property type="entry name" value="AB_hydrolase_Est10"/>
</dbReference>